<keyword evidence="4" id="KW-1185">Reference proteome</keyword>
<dbReference type="KEGG" id="abs:AZOBR_p310237"/>
<keyword evidence="1 3" id="KW-0560">Oxidoreductase</keyword>
<proteinExistence type="predicted"/>
<dbReference type="Gene3D" id="3.30.9.10">
    <property type="entry name" value="D-Amino Acid Oxidase, subunit A, domain 2"/>
    <property type="match status" value="1"/>
</dbReference>
<dbReference type="SUPFAM" id="SSF51905">
    <property type="entry name" value="FAD/NAD(P)-binding domain"/>
    <property type="match status" value="1"/>
</dbReference>
<geneLocation type="plasmid" evidence="3 4">
    <name>AZOBR_p3</name>
</geneLocation>
<dbReference type="GO" id="GO:0016491">
    <property type="term" value="F:oxidoreductase activity"/>
    <property type="evidence" value="ECO:0007669"/>
    <property type="project" value="UniProtKB-KW"/>
</dbReference>
<dbReference type="InterPro" id="IPR036188">
    <property type="entry name" value="FAD/NAD-bd_sf"/>
</dbReference>
<dbReference type="EMBL" id="HE577330">
    <property type="protein sequence ID" value="CCD02495.1"/>
    <property type="molecule type" value="Genomic_DNA"/>
</dbReference>
<dbReference type="Gene3D" id="3.50.50.60">
    <property type="entry name" value="FAD/NAD(P)-binding domain"/>
    <property type="match status" value="1"/>
</dbReference>
<dbReference type="PANTHER" id="PTHR13847:SF287">
    <property type="entry name" value="FAD-DEPENDENT OXIDOREDUCTASE DOMAIN-CONTAINING PROTEIN 1"/>
    <property type="match status" value="1"/>
</dbReference>
<protein>
    <submittedName>
        <fullName evidence="3">Opine oxidase subunit B</fullName>
        <ecNumber evidence="3">1.-.-.-</ecNumber>
    </submittedName>
</protein>
<name>A0A9P1JZ00_9PROT</name>
<sequence>MSVTMTERTRSDCDVAVIGGGLVGSAIAWGLAQQGQTVAVLDEGDVAVRPSRGNFALVWVQGKGLGLPKYAGWTKMSSDTWTGFAERLQEQTGIDVCYRRPGGFLPLLSEEEMERRAGQLRRLHNQPNVVRYDYEMMDRAAVAKEMPFIGKDVVGASYCPLDGHCNSLKLLRALHTGMVRSGMSYRPHHRVERIEPRDGGFRMVTASGDEVRSGKVVIAAGHDARRLAPMVGLDAPVRPERGHIIVTEKTAPFLKFPVGFIRQTDEGGVMIGDSFEDAGLDTTVRNGVTSTIADRALRIFPLLGKLNVVRTWAALRVLTPDGFPIYEQSTTMPGAFVATCHSGVTLAANHALALAPHIAAGTLPDEFSAFSARRFHVPAVA</sequence>
<evidence type="ECO:0000313" key="4">
    <source>
        <dbReference type="Proteomes" id="UP000007319"/>
    </source>
</evidence>
<dbReference type="GO" id="GO:0005737">
    <property type="term" value="C:cytoplasm"/>
    <property type="evidence" value="ECO:0007669"/>
    <property type="project" value="TreeGrafter"/>
</dbReference>
<evidence type="ECO:0000313" key="3">
    <source>
        <dbReference type="EMBL" id="CCD02495.1"/>
    </source>
</evidence>
<gene>
    <name evidence="3" type="primary">ooxB</name>
    <name evidence="3" type="ORF">AZOBR_p310237</name>
</gene>
<dbReference type="AlphaFoldDB" id="A0A9P1JZ00"/>
<dbReference type="InterPro" id="IPR006076">
    <property type="entry name" value="FAD-dep_OxRdtase"/>
</dbReference>
<evidence type="ECO:0000256" key="1">
    <source>
        <dbReference type="ARBA" id="ARBA00023002"/>
    </source>
</evidence>
<accession>A0A9P1JZ00</accession>
<dbReference type="Pfam" id="PF01266">
    <property type="entry name" value="DAO"/>
    <property type="match status" value="1"/>
</dbReference>
<dbReference type="EC" id="1.-.-.-" evidence="3"/>
<organism evidence="3 4">
    <name type="scientific">Azospirillum baldaniorum</name>
    <dbReference type="NCBI Taxonomy" id="1064539"/>
    <lineage>
        <taxon>Bacteria</taxon>
        <taxon>Pseudomonadati</taxon>
        <taxon>Pseudomonadota</taxon>
        <taxon>Alphaproteobacteria</taxon>
        <taxon>Rhodospirillales</taxon>
        <taxon>Azospirillaceae</taxon>
        <taxon>Azospirillum</taxon>
    </lineage>
</organism>
<dbReference type="SUPFAM" id="SSF54373">
    <property type="entry name" value="FAD-linked reductases, C-terminal domain"/>
    <property type="match status" value="1"/>
</dbReference>
<keyword evidence="3" id="KW-0614">Plasmid</keyword>
<dbReference type="PANTHER" id="PTHR13847">
    <property type="entry name" value="SARCOSINE DEHYDROGENASE-RELATED"/>
    <property type="match status" value="1"/>
</dbReference>
<reference evidence="3 4" key="1">
    <citation type="journal article" date="2011" name="PLoS Genet.">
        <title>Azospirillum genomes reveal transition of bacteria from aquatic to terrestrial environments.</title>
        <authorList>
            <person name="Wisniewski-Dye F."/>
            <person name="Borziak K."/>
            <person name="Khalsa-Moyers G."/>
            <person name="Alexandre G."/>
            <person name="Sukharnikov L.O."/>
            <person name="Wuichet K."/>
            <person name="Hurst G.B."/>
            <person name="McDonald W.H."/>
            <person name="Robertson J.S."/>
            <person name="Barbe V."/>
            <person name="Calteau A."/>
            <person name="Rouy Z."/>
            <person name="Mangenot S."/>
            <person name="Prigent-Combaret C."/>
            <person name="Normand P."/>
            <person name="Boyer M."/>
            <person name="Siguier P."/>
            <person name="Dessaux Y."/>
            <person name="Elmerich C."/>
            <person name="Condemine G."/>
            <person name="Krishnen G."/>
            <person name="Kennedy I."/>
            <person name="Paterson A.H."/>
            <person name="Gonzalez V."/>
            <person name="Mavingui P."/>
            <person name="Zhulin I.B."/>
        </authorList>
    </citation>
    <scope>NUCLEOTIDE SEQUENCE [LARGE SCALE GENOMIC DNA]</scope>
    <source>
        <strain evidence="3 4">Sp245</strain>
    </source>
</reference>
<dbReference type="Proteomes" id="UP000007319">
    <property type="component" value="Plasmid AZOBR_p3"/>
</dbReference>
<evidence type="ECO:0000259" key="2">
    <source>
        <dbReference type="Pfam" id="PF01266"/>
    </source>
</evidence>
<feature type="domain" description="FAD dependent oxidoreductase" evidence="2">
    <location>
        <begin position="14"/>
        <end position="355"/>
    </location>
</feature>